<dbReference type="InterPro" id="IPR009081">
    <property type="entry name" value="PP-bd_ACP"/>
</dbReference>
<dbReference type="EMBL" id="FJ617193">
    <property type="protein sequence ID" value="ACU45395.1"/>
    <property type="molecule type" value="Genomic_DNA"/>
</dbReference>
<evidence type="ECO:0000313" key="2">
    <source>
        <dbReference type="EMBL" id="ACU45395.1"/>
    </source>
</evidence>
<dbReference type="SUPFAM" id="SSF47336">
    <property type="entry name" value="ACP-like"/>
    <property type="match status" value="1"/>
</dbReference>
<evidence type="ECO:0000259" key="1">
    <source>
        <dbReference type="PROSITE" id="PS50075"/>
    </source>
</evidence>
<feature type="domain" description="Carrier" evidence="1">
    <location>
        <begin position="11"/>
        <end position="92"/>
    </location>
</feature>
<reference evidence="2" key="1">
    <citation type="submission" date="2009-01" db="EMBL/GenBank/DDBJ databases">
        <title>Characterization of the biosynthetic gene cluster of the pigment granadaene in Propionibacterium jensenii.</title>
        <authorList>
            <person name="Vanberg C."/>
            <person name="Langsrud T."/>
            <person name="Nes I.F."/>
            <person name="Holo H."/>
        </authorList>
    </citation>
    <scope>NUCLEOTIDE SEQUENCE</scope>
    <source>
        <strain evidence="2">LMGT2818</strain>
    </source>
</reference>
<accession>D8L2D0</accession>
<dbReference type="Pfam" id="PF00550">
    <property type="entry name" value="PP-binding"/>
    <property type="match status" value="1"/>
</dbReference>
<dbReference type="InterPro" id="IPR036736">
    <property type="entry name" value="ACP-like_sf"/>
</dbReference>
<proteinExistence type="predicted"/>
<dbReference type="PROSITE" id="PS50075">
    <property type="entry name" value="CARRIER"/>
    <property type="match status" value="1"/>
</dbReference>
<dbReference type="Gene3D" id="1.10.1200.10">
    <property type="entry name" value="ACP-like"/>
    <property type="match status" value="1"/>
</dbReference>
<protein>
    <submittedName>
        <fullName evidence="2">Putative acyl carrier protein</fullName>
    </submittedName>
</protein>
<dbReference type="AlphaFoldDB" id="D8L2D0"/>
<organism evidence="2">
    <name type="scientific">Acidipropionibacterium jensenii</name>
    <dbReference type="NCBI Taxonomy" id="1749"/>
    <lineage>
        <taxon>Bacteria</taxon>
        <taxon>Bacillati</taxon>
        <taxon>Actinomycetota</taxon>
        <taxon>Actinomycetes</taxon>
        <taxon>Propionibacteriales</taxon>
        <taxon>Propionibacteriaceae</taxon>
        <taxon>Acidipropionibacterium</taxon>
    </lineage>
</organism>
<sequence length="93" mass="10245">MPSQPQLDAATSRFELNTSLRSLLLSGLDLPDDPEHVDFDEPLFGRGLELDSLDTLEIVSILEEEFGVLVSDEDRTIFGSINKLADVIGAEQQ</sequence>
<name>D8L2D0_9ACTN</name>